<gene>
    <name evidence="2" type="ORF">CYJ76_03860</name>
</gene>
<dbReference type="OrthoDB" id="158614at2"/>
<evidence type="ECO:0000313" key="2">
    <source>
        <dbReference type="EMBL" id="PKZ42245.1"/>
    </source>
</evidence>
<dbReference type="GO" id="GO:0016137">
    <property type="term" value="P:glycoside metabolic process"/>
    <property type="evidence" value="ECO:0007669"/>
    <property type="project" value="UniProtKB-ARBA"/>
</dbReference>
<keyword evidence="3" id="KW-1185">Reference proteome</keyword>
<dbReference type="PANTHER" id="PTHR12993:SF26">
    <property type="entry name" value="1D-MYO-INOSITOL 2-ACETAMIDO-2-DEOXY-ALPHA-D-GLUCOPYRANOSIDE DEACETYLASE"/>
    <property type="match status" value="1"/>
</dbReference>
<dbReference type="GO" id="GO:0016811">
    <property type="term" value="F:hydrolase activity, acting on carbon-nitrogen (but not peptide) bonds, in linear amides"/>
    <property type="evidence" value="ECO:0007669"/>
    <property type="project" value="TreeGrafter"/>
</dbReference>
<accession>A0A2I1PC96</accession>
<keyword evidence="1" id="KW-0862">Zinc</keyword>
<organism evidence="2 3">
    <name type="scientific">Kytococcus schroeteri</name>
    <dbReference type="NCBI Taxonomy" id="138300"/>
    <lineage>
        <taxon>Bacteria</taxon>
        <taxon>Bacillati</taxon>
        <taxon>Actinomycetota</taxon>
        <taxon>Actinomycetes</taxon>
        <taxon>Micrococcales</taxon>
        <taxon>Kytococcaceae</taxon>
        <taxon>Kytococcus</taxon>
    </lineage>
</organism>
<dbReference type="Proteomes" id="UP000234206">
    <property type="component" value="Unassembled WGS sequence"/>
</dbReference>
<dbReference type="EMBL" id="PKIZ01000005">
    <property type="protein sequence ID" value="PKZ42245.1"/>
    <property type="molecule type" value="Genomic_DNA"/>
</dbReference>
<evidence type="ECO:0000256" key="1">
    <source>
        <dbReference type="ARBA" id="ARBA00022833"/>
    </source>
</evidence>
<protein>
    <submittedName>
        <fullName evidence="2">GlcNAc-PI de-N-acetylase</fullName>
    </submittedName>
</protein>
<comment type="caution">
    <text evidence="2">The sequence shown here is derived from an EMBL/GenBank/DDBJ whole genome shotgun (WGS) entry which is preliminary data.</text>
</comment>
<dbReference type="InterPro" id="IPR024078">
    <property type="entry name" value="LmbE-like_dom_sf"/>
</dbReference>
<name>A0A2I1PC96_9MICO</name>
<dbReference type="Pfam" id="PF02585">
    <property type="entry name" value="PIG-L"/>
    <property type="match status" value="1"/>
</dbReference>
<dbReference type="InterPro" id="IPR003737">
    <property type="entry name" value="GlcNAc_PI_deacetylase-related"/>
</dbReference>
<sequence length="273" mass="29410">MGRVTASSQSAPLTVVFLHAHPDDEASQTSGTMRLLADAGHRVVVVYGTNGDHGVAPGDLAPGETVVDRRRAEAEASAEVTGAQAVHWLGYTDSGMTGWEQNAHETSFHSADPAVAALKLAAVLDAEDADVLVTYDWHGGYGHPDHVKAHRVAHLAADAAERRPRLLESTMNRDRMRAGAERAKALGLEAMDPDAPADDGNPFGEPEAFIHWEVDVTDQLPVKRAALECHASQTSDVGFMLALPEEAFAAWFGTEFYIEPGREPGMVAARWWE</sequence>
<dbReference type="RefSeq" id="WP_101849328.1">
    <property type="nucleotide sequence ID" value="NZ_PKIZ01000005.1"/>
</dbReference>
<dbReference type="Gene3D" id="3.40.50.10320">
    <property type="entry name" value="LmbE-like"/>
    <property type="match status" value="1"/>
</dbReference>
<dbReference type="PANTHER" id="PTHR12993">
    <property type="entry name" value="N-ACETYLGLUCOSAMINYL-PHOSPHATIDYLINOSITOL DE-N-ACETYLASE-RELATED"/>
    <property type="match status" value="1"/>
</dbReference>
<dbReference type="SUPFAM" id="SSF102588">
    <property type="entry name" value="LmbE-like"/>
    <property type="match status" value="1"/>
</dbReference>
<dbReference type="AlphaFoldDB" id="A0A2I1PC96"/>
<proteinExistence type="predicted"/>
<evidence type="ECO:0000313" key="3">
    <source>
        <dbReference type="Proteomes" id="UP000234206"/>
    </source>
</evidence>
<reference evidence="2 3" key="1">
    <citation type="submission" date="2017-12" db="EMBL/GenBank/DDBJ databases">
        <title>Phylogenetic diversity of female urinary microbiome.</title>
        <authorList>
            <person name="Thomas-White K."/>
            <person name="Wolfe A.J."/>
        </authorList>
    </citation>
    <scope>NUCLEOTIDE SEQUENCE [LARGE SCALE GENOMIC DNA]</scope>
    <source>
        <strain evidence="2 3">UMB1298</strain>
    </source>
</reference>